<dbReference type="InterPro" id="IPR001789">
    <property type="entry name" value="Sig_transdc_resp-reg_receiver"/>
</dbReference>
<organism evidence="5 6">
    <name type="scientific">Flavobacterium fructosi</name>
    <dbReference type="NCBI Taxonomy" id="3230416"/>
    <lineage>
        <taxon>Bacteria</taxon>
        <taxon>Pseudomonadati</taxon>
        <taxon>Bacteroidota</taxon>
        <taxon>Flavobacteriia</taxon>
        <taxon>Flavobacteriales</taxon>
        <taxon>Flavobacteriaceae</taxon>
        <taxon>Flavobacterium</taxon>
    </lineage>
</organism>
<feature type="domain" description="Response regulatory" evidence="4">
    <location>
        <begin position="8"/>
        <end position="127"/>
    </location>
</feature>
<sequence>MKNDTKIKIFLVDDDALFLKSLEIEFLENADFTIETYPTGELCVANLSNTPDVVILDYQLDGIVENAMNGLETLDKIKGFNINIPVVMLSSQDKIEVAINCMHHKAFDYVVKSETAFVRLQKIITTIFKYQKMEKELSWYMDRM</sequence>
<feature type="modified residue" description="4-aspartylphosphate" evidence="3">
    <location>
        <position position="57"/>
    </location>
</feature>
<keyword evidence="1 3" id="KW-0597">Phosphoprotein</keyword>
<evidence type="ECO:0000313" key="6">
    <source>
        <dbReference type="Proteomes" id="UP001600039"/>
    </source>
</evidence>
<reference evidence="5 6" key="1">
    <citation type="submission" date="2024-06" db="EMBL/GenBank/DDBJ databases">
        <title>Flavobacterium spp. isolated from glacier.</title>
        <authorList>
            <person name="Han D."/>
        </authorList>
    </citation>
    <scope>NUCLEOTIDE SEQUENCE [LARGE SCALE GENOMIC DNA]</scope>
    <source>
        <strain evidence="5 6">LB3P45</strain>
    </source>
</reference>
<evidence type="ECO:0000313" key="5">
    <source>
        <dbReference type="EMBL" id="MFE3847802.1"/>
    </source>
</evidence>
<dbReference type="EMBL" id="JBHZQA010000003">
    <property type="protein sequence ID" value="MFE3847802.1"/>
    <property type="molecule type" value="Genomic_DNA"/>
</dbReference>
<evidence type="ECO:0000256" key="3">
    <source>
        <dbReference type="PROSITE-ProRule" id="PRU00169"/>
    </source>
</evidence>
<dbReference type="Pfam" id="PF00072">
    <property type="entry name" value="Response_reg"/>
    <property type="match status" value="1"/>
</dbReference>
<dbReference type="InterPro" id="IPR011006">
    <property type="entry name" value="CheY-like_superfamily"/>
</dbReference>
<name>A0ABW6HL85_9FLAO</name>
<dbReference type="SUPFAM" id="SSF52172">
    <property type="entry name" value="CheY-like"/>
    <property type="match status" value="1"/>
</dbReference>
<accession>A0ABW6HL85</accession>
<keyword evidence="6" id="KW-1185">Reference proteome</keyword>
<dbReference type="CDD" id="cd00156">
    <property type="entry name" value="REC"/>
    <property type="match status" value="1"/>
</dbReference>
<evidence type="ECO:0000256" key="1">
    <source>
        <dbReference type="ARBA" id="ARBA00022553"/>
    </source>
</evidence>
<dbReference type="Gene3D" id="3.40.50.2300">
    <property type="match status" value="1"/>
</dbReference>
<dbReference type="InterPro" id="IPR050595">
    <property type="entry name" value="Bact_response_regulator"/>
</dbReference>
<proteinExistence type="predicted"/>
<evidence type="ECO:0000256" key="2">
    <source>
        <dbReference type="ARBA" id="ARBA00023012"/>
    </source>
</evidence>
<keyword evidence="2" id="KW-0902">Two-component regulatory system</keyword>
<evidence type="ECO:0000259" key="4">
    <source>
        <dbReference type="PROSITE" id="PS50110"/>
    </source>
</evidence>
<dbReference type="SMART" id="SM00448">
    <property type="entry name" value="REC"/>
    <property type="match status" value="1"/>
</dbReference>
<dbReference type="PROSITE" id="PS50110">
    <property type="entry name" value="RESPONSE_REGULATORY"/>
    <property type="match status" value="1"/>
</dbReference>
<comment type="caution">
    <text evidence="5">The sequence shown here is derived from an EMBL/GenBank/DDBJ whole genome shotgun (WGS) entry which is preliminary data.</text>
</comment>
<dbReference type="RefSeq" id="WP_379857617.1">
    <property type="nucleotide sequence ID" value="NZ_JBHZQA010000003.1"/>
</dbReference>
<dbReference type="PANTHER" id="PTHR44591">
    <property type="entry name" value="STRESS RESPONSE REGULATOR PROTEIN 1"/>
    <property type="match status" value="1"/>
</dbReference>
<gene>
    <name evidence="5" type="ORF">ACFX5D_07470</name>
</gene>
<protein>
    <submittedName>
        <fullName evidence="5">Response regulator</fullName>
    </submittedName>
</protein>
<dbReference type="Proteomes" id="UP001600039">
    <property type="component" value="Unassembled WGS sequence"/>
</dbReference>
<dbReference type="PANTHER" id="PTHR44591:SF14">
    <property type="entry name" value="PROTEIN PILG"/>
    <property type="match status" value="1"/>
</dbReference>